<dbReference type="eggNOG" id="COG1344">
    <property type="taxonomic scope" value="Bacteria"/>
</dbReference>
<name>Q67K36_SYMTH</name>
<sequence>MRVTNWMLVNTAIRELEGLRAQYARAQKRVYGRALERPSDDPQRVIEAIDLTGMKVKLERAQRAATDAKEWLSIAETSLTAMSEDLQAVYETMIQFGSPANQESTARENLALQIEGLRDAIKREMNTQHRGRYVFAGWAADTQPFEDDGSGGVEYKGSKHKIEREIAPGYKVAINIHGDELPYEIIATLTEVANAIRTGTVEDVTKHLDKVQAAADELLARRSEVGLAYQQVEQFEGYSRDGLITVEERLGKISGGDIAEAVMEMTQAQQAFQVALTAFSMALPKSLMDYMFR</sequence>
<dbReference type="SUPFAM" id="SSF64518">
    <property type="entry name" value="Phase 1 flagellin"/>
    <property type="match status" value="1"/>
</dbReference>
<dbReference type="Gene3D" id="1.20.1330.10">
    <property type="entry name" value="f41 fragment of flagellin, N-terminal domain"/>
    <property type="match status" value="1"/>
</dbReference>
<evidence type="ECO:0000313" key="2">
    <source>
        <dbReference type="EMBL" id="BAD41962.1"/>
    </source>
</evidence>
<dbReference type="AlphaFoldDB" id="Q67K36"/>
<protein>
    <submittedName>
        <fullName evidence="2">Flagellar-hook associated protein</fullName>
    </submittedName>
</protein>
<organism evidence="2 3">
    <name type="scientific">Symbiobacterium thermophilum (strain DSM 24528 / JCM 14929 / IAM 14863 / T)</name>
    <dbReference type="NCBI Taxonomy" id="292459"/>
    <lineage>
        <taxon>Bacteria</taxon>
        <taxon>Bacillati</taxon>
        <taxon>Bacillota</taxon>
        <taxon>Clostridia</taxon>
        <taxon>Eubacteriales</taxon>
        <taxon>Symbiobacteriaceae</taxon>
        <taxon>Symbiobacterium</taxon>
    </lineage>
</organism>
<dbReference type="Pfam" id="PF00669">
    <property type="entry name" value="Flagellin_N"/>
    <property type="match status" value="1"/>
</dbReference>
<keyword evidence="2" id="KW-0282">Flagellum</keyword>
<dbReference type="RefSeq" id="WP_011197094.1">
    <property type="nucleotide sequence ID" value="NC_006177.1"/>
</dbReference>
<dbReference type="Proteomes" id="UP000000417">
    <property type="component" value="Chromosome"/>
</dbReference>
<dbReference type="PANTHER" id="PTHR42792">
    <property type="entry name" value="FLAGELLIN"/>
    <property type="match status" value="1"/>
</dbReference>
<dbReference type="OrthoDB" id="9758307at2"/>
<dbReference type="EMBL" id="AP006840">
    <property type="protein sequence ID" value="BAD41962.1"/>
    <property type="molecule type" value="Genomic_DNA"/>
</dbReference>
<reference evidence="2 3" key="1">
    <citation type="journal article" date="2004" name="Nucleic Acids Res.">
        <title>Genome sequence of Symbiobacterium thermophilum, an uncultivable bacterium that depends on microbial commensalism.</title>
        <authorList>
            <person name="Ueda K."/>
            <person name="Yamashita A."/>
            <person name="Ishikawa J."/>
            <person name="Shimada M."/>
            <person name="Watsuji T."/>
            <person name="Morimura K."/>
            <person name="Ikeda H."/>
            <person name="Hattori M."/>
            <person name="Beppu T."/>
        </authorList>
    </citation>
    <scope>NUCLEOTIDE SEQUENCE [LARGE SCALE GENOMIC DNA]</scope>
    <source>
        <strain evidence="3">T / IAM 14863</strain>
    </source>
</reference>
<evidence type="ECO:0000259" key="1">
    <source>
        <dbReference type="Pfam" id="PF00669"/>
    </source>
</evidence>
<dbReference type="STRING" id="292459.STH2979"/>
<keyword evidence="3" id="KW-1185">Reference proteome</keyword>
<dbReference type="InterPro" id="IPR001492">
    <property type="entry name" value="Flagellin"/>
</dbReference>
<dbReference type="InterPro" id="IPR001029">
    <property type="entry name" value="Flagellin_N"/>
</dbReference>
<dbReference type="KEGG" id="sth:STH2979"/>
<proteinExistence type="predicted"/>
<keyword evidence="2" id="KW-0966">Cell projection</keyword>
<accession>Q67K36</accession>
<gene>
    <name evidence="2" type="primary">flgL</name>
    <name evidence="2" type="ordered locus">STH2979</name>
</gene>
<evidence type="ECO:0000313" key="3">
    <source>
        <dbReference type="Proteomes" id="UP000000417"/>
    </source>
</evidence>
<dbReference type="GO" id="GO:0009288">
    <property type="term" value="C:bacterial-type flagellum"/>
    <property type="evidence" value="ECO:0007669"/>
    <property type="project" value="UniProtKB-SubCell"/>
</dbReference>
<dbReference type="GO" id="GO:0005198">
    <property type="term" value="F:structural molecule activity"/>
    <property type="evidence" value="ECO:0007669"/>
    <property type="project" value="UniProtKB-UniRule"/>
</dbReference>
<dbReference type="HOGENOM" id="CLU_024437_5_0_9"/>
<dbReference type="GO" id="GO:0005576">
    <property type="term" value="C:extracellular region"/>
    <property type="evidence" value="ECO:0007669"/>
    <property type="project" value="UniProtKB-SubCell"/>
</dbReference>
<keyword evidence="2" id="KW-0969">Cilium</keyword>
<feature type="domain" description="Flagellin N-terminal" evidence="1">
    <location>
        <begin position="19"/>
        <end position="137"/>
    </location>
</feature>
<dbReference type="PANTHER" id="PTHR42792:SF1">
    <property type="entry name" value="FLAGELLAR HOOK-ASSOCIATED PROTEIN 3"/>
    <property type="match status" value="1"/>
</dbReference>